<reference evidence="1" key="1">
    <citation type="submission" date="2019-10" db="EMBL/GenBank/DDBJ databases">
        <authorList>
            <consortium name="DOE Joint Genome Institute"/>
            <person name="Kuo A."/>
            <person name="Miyauchi S."/>
            <person name="Kiss E."/>
            <person name="Drula E."/>
            <person name="Kohler A."/>
            <person name="Sanchez-Garcia M."/>
            <person name="Andreopoulos B."/>
            <person name="Barry K.W."/>
            <person name="Bonito G."/>
            <person name="Buee M."/>
            <person name="Carver A."/>
            <person name="Chen C."/>
            <person name="Cichocki N."/>
            <person name="Clum A."/>
            <person name="Culley D."/>
            <person name="Crous P.W."/>
            <person name="Fauchery L."/>
            <person name="Girlanda M."/>
            <person name="Hayes R."/>
            <person name="Keri Z."/>
            <person name="LaButti K."/>
            <person name="Lipzen A."/>
            <person name="Lombard V."/>
            <person name="Magnuson J."/>
            <person name="Maillard F."/>
            <person name="Morin E."/>
            <person name="Murat C."/>
            <person name="Nolan M."/>
            <person name="Ohm R."/>
            <person name="Pangilinan J."/>
            <person name="Pereira M."/>
            <person name="Perotto S."/>
            <person name="Peter M."/>
            <person name="Riley R."/>
            <person name="Sitrit Y."/>
            <person name="Stielow B."/>
            <person name="Szollosi G."/>
            <person name="Zifcakova L."/>
            <person name="Stursova M."/>
            <person name="Spatafora J.W."/>
            <person name="Tedersoo L."/>
            <person name="Vaario L.-M."/>
            <person name="Yamada A."/>
            <person name="Yan M."/>
            <person name="Wang P."/>
            <person name="Xu J."/>
            <person name="Bruns T."/>
            <person name="Baldrian P."/>
            <person name="Vilgalys R."/>
            <person name="Henrissat B."/>
            <person name="Grigoriev I.V."/>
            <person name="Hibbett D."/>
            <person name="Nagy L.G."/>
            <person name="Martin F.M."/>
        </authorList>
    </citation>
    <scope>NUCLEOTIDE SEQUENCE</scope>
    <source>
        <strain evidence="1">BED1</strain>
    </source>
</reference>
<proteinExistence type="predicted"/>
<sequence>MLSLIWQDFTENRKPVLSSFLKERGTFQGSTKATMYTIPTLLLHFWLASICCYTHFSIIEESLCDYYPVNGQLQSINIPFDLASNDTQLAWPNHMGEIVSRICATHFKHIVAVVTSHIDDNCGDFWLGNNDNGSEPGAAAVDEVSALHFA</sequence>
<reference evidence="1" key="2">
    <citation type="journal article" date="2020" name="Nat. Commun.">
        <title>Large-scale genome sequencing of mycorrhizal fungi provides insights into the early evolution of symbiotic traits.</title>
        <authorList>
            <person name="Miyauchi S."/>
            <person name="Kiss E."/>
            <person name="Kuo A."/>
            <person name="Drula E."/>
            <person name="Kohler A."/>
            <person name="Sanchez-Garcia M."/>
            <person name="Morin E."/>
            <person name="Andreopoulos B."/>
            <person name="Barry K.W."/>
            <person name="Bonito G."/>
            <person name="Buee M."/>
            <person name="Carver A."/>
            <person name="Chen C."/>
            <person name="Cichocki N."/>
            <person name="Clum A."/>
            <person name="Culley D."/>
            <person name="Crous P.W."/>
            <person name="Fauchery L."/>
            <person name="Girlanda M."/>
            <person name="Hayes R.D."/>
            <person name="Keri Z."/>
            <person name="LaButti K."/>
            <person name="Lipzen A."/>
            <person name="Lombard V."/>
            <person name="Magnuson J."/>
            <person name="Maillard F."/>
            <person name="Murat C."/>
            <person name="Nolan M."/>
            <person name="Ohm R.A."/>
            <person name="Pangilinan J."/>
            <person name="Pereira M.F."/>
            <person name="Perotto S."/>
            <person name="Peter M."/>
            <person name="Pfister S."/>
            <person name="Riley R."/>
            <person name="Sitrit Y."/>
            <person name="Stielow J.B."/>
            <person name="Szollosi G."/>
            <person name="Zifcakova L."/>
            <person name="Stursova M."/>
            <person name="Spatafora J.W."/>
            <person name="Tedersoo L."/>
            <person name="Vaario L.M."/>
            <person name="Yamada A."/>
            <person name="Yan M."/>
            <person name="Wang P."/>
            <person name="Xu J."/>
            <person name="Bruns T."/>
            <person name="Baldrian P."/>
            <person name="Vilgalys R."/>
            <person name="Dunand C."/>
            <person name="Henrissat B."/>
            <person name="Grigoriev I.V."/>
            <person name="Hibbett D."/>
            <person name="Nagy L.G."/>
            <person name="Martin F.M."/>
        </authorList>
    </citation>
    <scope>NUCLEOTIDE SEQUENCE</scope>
    <source>
        <strain evidence="1">BED1</strain>
    </source>
</reference>
<protein>
    <submittedName>
        <fullName evidence="1">Uncharacterized protein</fullName>
    </submittedName>
</protein>
<accession>A0AAD4GG85</accession>
<evidence type="ECO:0000313" key="1">
    <source>
        <dbReference type="EMBL" id="KAF8440912.1"/>
    </source>
</evidence>
<evidence type="ECO:0000313" key="2">
    <source>
        <dbReference type="Proteomes" id="UP001194468"/>
    </source>
</evidence>
<gene>
    <name evidence="1" type="ORF">L210DRAFT_870495</name>
</gene>
<organism evidence="1 2">
    <name type="scientific">Boletus edulis BED1</name>
    <dbReference type="NCBI Taxonomy" id="1328754"/>
    <lineage>
        <taxon>Eukaryota</taxon>
        <taxon>Fungi</taxon>
        <taxon>Dikarya</taxon>
        <taxon>Basidiomycota</taxon>
        <taxon>Agaricomycotina</taxon>
        <taxon>Agaricomycetes</taxon>
        <taxon>Agaricomycetidae</taxon>
        <taxon>Boletales</taxon>
        <taxon>Boletineae</taxon>
        <taxon>Boletaceae</taxon>
        <taxon>Boletoideae</taxon>
        <taxon>Boletus</taxon>
    </lineage>
</organism>
<dbReference type="Proteomes" id="UP001194468">
    <property type="component" value="Unassembled WGS sequence"/>
</dbReference>
<dbReference type="AlphaFoldDB" id="A0AAD4GG85"/>
<keyword evidence="2" id="KW-1185">Reference proteome</keyword>
<name>A0AAD4GG85_BOLED</name>
<comment type="caution">
    <text evidence="1">The sequence shown here is derived from an EMBL/GenBank/DDBJ whole genome shotgun (WGS) entry which is preliminary data.</text>
</comment>
<dbReference type="EMBL" id="WHUW01000011">
    <property type="protein sequence ID" value="KAF8440912.1"/>
    <property type="molecule type" value="Genomic_DNA"/>
</dbReference>